<proteinExistence type="predicted"/>
<feature type="transmembrane region" description="Helical" evidence="5">
    <location>
        <begin position="128"/>
        <end position="151"/>
    </location>
</feature>
<evidence type="ECO:0000256" key="3">
    <source>
        <dbReference type="ARBA" id="ARBA00022989"/>
    </source>
</evidence>
<feature type="transmembrane region" description="Helical" evidence="5">
    <location>
        <begin position="163"/>
        <end position="180"/>
    </location>
</feature>
<evidence type="ECO:0000256" key="4">
    <source>
        <dbReference type="ARBA" id="ARBA00023136"/>
    </source>
</evidence>
<feature type="transmembrane region" description="Helical" evidence="5">
    <location>
        <begin position="28"/>
        <end position="50"/>
    </location>
</feature>
<dbReference type="GO" id="GO:0016020">
    <property type="term" value="C:membrane"/>
    <property type="evidence" value="ECO:0007669"/>
    <property type="project" value="UniProtKB-SubCell"/>
</dbReference>
<evidence type="ECO:0000256" key="2">
    <source>
        <dbReference type="ARBA" id="ARBA00022692"/>
    </source>
</evidence>
<evidence type="ECO:0000256" key="1">
    <source>
        <dbReference type="ARBA" id="ARBA00004141"/>
    </source>
</evidence>
<feature type="transmembrane region" description="Helical" evidence="5">
    <location>
        <begin position="101"/>
        <end position="122"/>
    </location>
</feature>
<dbReference type="Pfam" id="PF04893">
    <property type="entry name" value="Yip1"/>
    <property type="match status" value="1"/>
</dbReference>
<comment type="subcellular location">
    <subcellularLocation>
        <location evidence="1">Membrane</location>
        <topology evidence="1">Multi-pass membrane protein</topology>
    </subcellularLocation>
</comment>
<evidence type="ECO:0000313" key="8">
    <source>
        <dbReference type="Proteomes" id="UP000595349"/>
    </source>
</evidence>
<sequence>MIGKMIVLERDAYQTFMESQKASKYSRATLVMVGVIYGMMAVIANLQFLSGFDSLFLGFVIAPFLLIALGILMAVVTKFGLTLLLWAGARAFGGPGRMKEVNQIVSISLLPGLLSAPFLIGIDILSLSLILVIIGLFFGIGWMYLICVRIIETTQQFSKAKAYLSVLASFVFFTSVYYLILPVPTL</sequence>
<dbReference type="AlphaFoldDB" id="A0A7T6Z8W3"/>
<feature type="domain" description="Yip1" evidence="6">
    <location>
        <begin position="29"/>
        <end position="173"/>
    </location>
</feature>
<evidence type="ECO:0000313" key="7">
    <source>
        <dbReference type="EMBL" id="QQK79096.1"/>
    </source>
</evidence>
<organism evidence="7 8">
    <name type="scientific">Salicibibacter cibi</name>
    <dbReference type="NCBI Taxonomy" id="2743001"/>
    <lineage>
        <taxon>Bacteria</taxon>
        <taxon>Bacillati</taxon>
        <taxon>Bacillota</taxon>
        <taxon>Bacilli</taxon>
        <taxon>Bacillales</taxon>
        <taxon>Bacillaceae</taxon>
        <taxon>Salicibibacter</taxon>
    </lineage>
</organism>
<dbReference type="KEGG" id="scib:HUG20_03715"/>
<dbReference type="InterPro" id="IPR006977">
    <property type="entry name" value="Yip1_dom"/>
</dbReference>
<protein>
    <submittedName>
        <fullName evidence="7">YIP1 family protein</fullName>
    </submittedName>
</protein>
<keyword evidence="3 5" id="KW-1133">Transmembrane helix</keyword>
<dbReference type="RefSeq" id="WP_200088235.1">
    <property type="nucleotide sequence ID" value="NZ_CP054706.1"/>
</dbReference>
<keyword evidence="8" id="KW-1185">Reference proteome</keyword>
<keyword evidence="2 5" id="KW-0812">Transmembrane</keyword>
<accession>A0A7T6Z8W3</accession>
<keyword evidence="4 5" id="KW-0472">Membrane</keyword>
<evidence type="ECO:0000256" key="5">
    <source>
        <dbReference type="SAM" id="Phobius"/>
    </source>
</evidence>
<dbReference type="EMBL" id="CP054706">
    <property type="protein sequence ID" value="QQK79096.1"/>
    <property type="molecule type" value="Genomic_DNA"/>
</dbReference>
<name>A0A7T6Z8W3_9BACI</name>
<dbReference type="Proteomes" id="UP000595349">
    <property type="component" value="Chromosome"/>
</dbReference>
<feature type="transmembrane region" description="Helical" evidence="5">
    <location>
        <begin position="56"/>
        <end position="89"/>
    </location>
</feature>
<gene>
    <name evidence="7" type="ORF">HUG20_03715</name>
</gene>
<reference evidence="7 8" key="1">
    <citation type="submission" date="2020-06" db="EMBL/GenBank/DDBJ databases">
        <title>Genomic analysis of Salicibibacter sp. NKC21-4.</title>
        <authorList>
            <person name="Oh Y.J."/>
        </authorList>
    </citation>
    <scope>NUCLEOTIDE SEQUENCE [LARGE SCALE GENOMIC DNA]</scope>
    <source>
        <strain evidence="7 8">NKC21-4</strain>
    </source>
</reference>
<evidence type="ECO:0000259" key="6">
    <source>
        <dbReference type="Pfam" id="PF04893"/>
    </source>
</evidence>